<dbReference type="Proteomes" id="UP000663879">
    <property type="component" value="Unassembled WGS sequence"/>
</dbReference>
<dbReference type="EMBL" id="CAJNOC010000573">
    <property type="protein sequence ID" value="CAF0778335.1"/>
    <property type="molecule type" value="Genomic_DNA"/>
</dbReference>
<protein>
    <submittedName>
        <fullName evidence="1">Uncharacterized protein</fullName>
    </submittedName>
</protein>
<gene>
    <name evidence="1" type="ORF">OXX778_LOCUS5320</name>
</gene>
<reference evidence="1" key="1">
    <citation type="submission" date="2021-02" db="EMBL/GenBank/DDBJ databases">
        <authorList>
            <person name="Nowell W R."/>
        </authorList>
    </citation>
    <scope>NUCLEOTIDE SEQUENCE</scope>
    <source>
        <strain evidence="1">Ploen Becks lab</strain>
    </source>
</reference>
<evidence type="ECO:0000313" key="1">
    <source>
        <dbReference type="EMBL" id="CAF0778335.1"/>
    </source>
</evidence>
<comment type="caution">
    <text evidence="1">The sequence shown here is derived from an EMBL/GenBank/DDBJ whole genome shotgun (WGS) entry which is preliminary data.</text>
</comment>
<dbReference type="AlphaFoldDB" id="A0A813R7Y5"/>
<accession>A0A813R7Y5</accession>
<evidence type="ECO:0000313" key="2">
    <source>
        <dbReference type="Proteomes" id="UP000663879"/>
    </source>
</evidence>
<organism evidence="1 2">
    <name type="scientific">Brachionus calyciflorus</name>
    <dbReference type="NCBI Taxonomy" id="104777"/>
    <lineage>
        <taxon>Eukaryota</taxon>
        <taxon>Metazoa</taxon>
        <taxon>Spiralia</taxon>
        <taxon>Gnathifera</taxon>
        <taxon>Rotifera</taxon>
        <taxon>Eurotatoria</taxon>
        <taxon>Monogononta</taxon>
        <taxon>Pseudotrocha</taxon>
        <taxon>Ploima</taxon>
        <taxon>Brachionidae</taxon>
        <taxon>Brachionus</taxon>
    </lineage>
</organism>
<proteinExistence type="predicted"/>
<dbReference type="OrthoDB" id="10131734at2759"/>
<name>A0A813R7Y5_9BILA</name>
<keyword evidence="2" id="KW-1185">Reference proteome</keyword>
<sequence length="85" mass="9918">MVGIDSHNYSLKLSHNPEILNNFDLKKEIDKYMIKNEANIIIQSGKNDFFSSEQPNFMKNIVNNITEWSKSLRFWLISSIIVCIP</sequence>